<dbReference type="Proteomes" id="UP000644699">
    <property type="component" value="Unassembled WGS sequence"/>
</dbReference>
<organism evidence="1 2">
    <name type="scientific">Aureimonas endophytica</name>
    <dbReference type="NCBI Taxonomy" id="2027858"/>
    <lineage>
        <taxon>Bacteria</taxon>
        <taxon>Pseudomonadati</taxon>
        <taxon>Pseudomonadota</taxon>
        <taxon>Alphaproteobacteria</taxon>
        <taxon>Hyphomicrobiales</taxon>
        <taxon>Aurantimonadaceae</taxon>
        <taxon>Aureimonas</taxon>
    </lineage>
</organism>
<evidence type="ECO:0000313" key="1">
    <source>
        <dbReference type="EMBL" id="GGE16622.1"/>
    </source>
</evidence>
<proteinExistence type="predicted"/>
<protein>
    <submittedName>
        <fullName evidence="1">Uncharacterized protein</fullName>
    </submittedName>
</protein>
<gene>
    <name evidence="1" type="ORF">GCM10011390_39620</name>
</gene>
<name>A0A917E9D7_9HYPH</name>
<comment type="caution">
    <text evidence="1">The sequence shown here is derived from an EMBL/GenBank/DDBJ whole genome shotgun (WGS) entry which is preliminary data.</text>
</comment>
<dbReference type="EMBL" id="BMIQ01000007">
    <property type="protein sequence ID" value="GGE16622.1"/>
    <property type="molecule type" value="Genomic_DNA"/>
</dbReference>
<dbReference type="AlphaFoldDB" id="A0A917E9D7"/>
<keyword evidence="2" id="KW-1185">Reference proteome</keyword>
<evidence type="ECO:0000313" key="2">
    <source>
        <dbReference type="Proteomes" id="UP000644699"/>
    </source>
</evidence>
<reference evidence="1" key="2">
    <citation type="submission" date="2020-09" db="EMBL/GenBank/DDBJ databases">
        <authorList>
            <person name="Sun Q."/>
            <person name="Zhou Y."/>
        </authorList>
    </citation>
    <scope>NUCLEOTIDE SEQUENCE</scope>
    <source>
        <strain evidence="1">CGMCC 1.15367</strain>
    </source>
</reference>
<reference evidence="1" key="1">
    <citation type="journal article" date="2014" name="Int. J. Syst. Evol. Microbiol.">
        <title>Complete genome sequence of Corynebacterium casei LMG S-19264T (=DSM 44701T), isolated from a smear-ripened cheese.</title>
        <authorList>
            <consortium name="US DOE Joint Genome Institute (JGI-PGF)"/>
            <person name="Walter F."/>
            <person name="Albersmeier A."/>
            <person name="Kalinowski J."/>
            <person name="Ruckert C."/>
        </authorList>
    </citation>
    <scope>NUCLEOTIDE SEQUENCE</scope>
    <source>
        <strain evidence="1">CGMCC 1.15367</strain>
    </source>
</reference>
<sequence>MDIERDLTPSGEGERPPYADKWDSLSDWMRVNLRSRDARYWSDAYPHTMTGIAVEHVAGVPRGWTVHLCVDDGEAVAMFYPPAGQPGTVSVVSRADDIAAKMDLYRRYLWEPRDLAADMWEQGEQEAAR</sequence>
<accession>A0A917E9D7</accession>
<dbReference type="RefSeq" id="WP_019996281.1">
    <property type="nucleotide sequence ID" value="NZ_BMIQ01000007.1"/>
</dbReference>